<dbReference type="InterPro" id="IPR050251">
    <property type="entry name" value="HpcH-HpaI_aldolase"/>
</dbReference>
<proteinExistence type="inferred from homology"/>
<comment type="caution">
    <text evidence="5">The sequence shown here is derived from an EMBL/GenBank/DDBJ whole genome shotgun (WGS) entry which is preliminary data.</text>
</comment>
<accession>A0A366H2G3</accession>
<dbReference type="GO" id="GO:0046872">
    <property type="term" value="F:metal ion binding"/>
    <property type="evidence" value="ECO:0007669"/>
    <property type="project" value="UniProtKB-KW"/>
</dbReference>
<evidence type="ECO:0000256" key="3">
    <source>
        <dbReference type="ARBA" id="ARBA00023239"/>
    </source>
</evidence>
<comment type="similarity">
    <text evidence="1">Belongs to the HpcH/HpaI aldolase family.</text>
</comment>
<dbReference type="PANTHER" id="PTHR30502">
    <property type="entry name" value="2-KETO-3-DEOXY-L-RHAMNONATE ALDOLASE"/>
    <property type="match status" value="1"/>
</dbReference>
<dbReference type="GO" id="GO:0005737">
    <property type="term" value="C:cytoplasm"/>
    <property type="evidence" value="ECO:0007669"/>
    <property type="project" value="TreeGrafter"/>
</dbReference>
<name>A0A366H2G3_9BACT</name>
<dbReference type="EMBL" id="QNRR01000018">
    <property type="protein sequence ID" value="RBP36092.1"/>
    <property type="molecule type" value="Genomic_DNA"/>
</dbReference>
<keyword evidence="6" id="KW-1185">Reference proteome</keyword>
<evidence type="ECO:0000313" key="5">
    <source>
        <dbReference type="EMBL" id="RBP36092.1"/>
    </source>
</evidence>
<sequence length="284" mass="31327">MPPLQEPRVATPPFTLTLLTKDTAWAAAADAAGVTRVGVDIERMGKIQRQGFVPDARISDHTLADLIPIAKVLHHARAFVRINPLHSTTREEVERALQAGARSLMLPQFRNASEVREFVGMVAGRAETLLLLETKECLEDLDAIFAIAEVDEVMVGLNDLSLALGMRHPMQLVASPTLDDIAARARKAGRAFGFGGVASPDVSESVPVPPDLVLARHAALGSHSAWIARSFHKRLTPNTFGDAVRRLQSRLNFWFTRSKEHVEDAGRELREHLHHLYLHESSRS</sequence>
<organism evidence="5 6">
    <name type="scientific">Roseimicrobium gellanilyticum</name>
    <dbReference type="NCBI Taxonomy" id="748857"/>
    <lineage>
        <taxon>Bacteria</taxon>
        <taxon>Pseudomonadati</taxon>
        <taxon>Verrucomicrobiota</taxon>
        <taxon>Verrucomicrobiia</taxon>
        <taxon>Verrucomicrobiales</taxon>
        <taxon>Verrucomicrobiaceae</taxon>
        <taxon>Roseimicrobium</taxon>
    </lineage>
</organism>
<gene>
    <name evidence="5" type="ORF">DES53_11841</name>
</gene>
<dbReference type="RefSeq" id="WP_113962042.1">
    <property type="nucleotide sequence ID" value="NZ_QNRR01000018.1"/>
</dbReference>
<dbReference type="InterPro" id="IPR015813">
    <property type="entry name" value="Pyrv/PenolPyrv_kinase-like_dom"/>
</dbReference>
<keyword evidence="3" id="KW-0456">Lyase</keyword>
<keyword evidence="2" id="KW-0479">Metal-binding</keyword>
<dbReference type="InterPro" id="IPR005000">
    <property type="entry name" value="Aldolase/citrate-lyase_domain"/>
</dbReference>
<dbReference type="OrthoDB" id="278846at2"/>
<dbReference type="Pfam" id="PF03328">
    <property type="entry name" value="HpcH_HpaI"/>
    <property type="match status" value="1"/>
</dbReference>
<dbReference type="InterPro" id="IPR040442">
    <property type="entry name" value="Pyrv_kinase-like_dom_sf"/>
</dbReference>
<evidence type="ECO:0000256" key="1">
    <source>
        <dbReference type="ARBA" id="ARBA00005568"/>
    </source>
</evidence>
<dbReference type="GO" id="GO:0016832">
    <property type="term" value="F:aldehyde-lyase activity"/>
    <property type="evidence" value="ECO:0007669"/>
    <property type="project" value="TreeGrafter"/>
</dbReference>
<evidence type="ECO:0000256" key="2">
    <source>
        <dbReference type="ARBA" id="ARBA00022723"/>
    </source>
</evidence>
<dbReference type="PANTHER" id="PTHR30502:SF0">
    <property type="entry name" value="PHOSPHOENOLPYRUVATE CARBOXYLASE FAMILY PROTEIN"/>
    <property type="match status" value="1"/>
</dbReference>
<dbReference type="SUPFAM" id="SSF51621">
    <property type="entry name" value="Phosphoenolpyruvate/pyruvate domain"/>
    <property type="match status" value="1"/>
</dbReference>
<protein>
    <submittedName>
        <fullName evidence="5">2-keto-3-deoxy-L-rhamnonate aldolase RhmA</fullName>
    </submittedName>
</protein>
<feature type="domain" description="HpcH/HpaI aldolase/citrate lyase" evidence="4">
    <location>
        <begin position="55"/>
        <end position="194"/>
    </location>
</feature>
<dbReference type="Gene3D" id="3.20.20.60">
    <property type="entry name" value="Phosphoenolpyruvate-binding domains"/>
    <property type="match status" value="2"/>
</dbReference>
<reference evidence="5 6" key="1">
    <citation type="submission" date="2018-06" db="EMBL/GenBank/DDBJ databases">
        <title>Genomic Encyclopedia of Type Strains, Phase IV (KMG-IV): sequencing the most valuable type-strain genomes for metagenomic binning, comparative biology and taxonomic classification.</title>
        <authorList>
            <person name="Goeker M."/>
        </authorList>
    </citation>
    <scope>NUCLEOTIDE SEQUENCE [LARGE SCALE GENOMIC DNA]</scope>
    <source>
        <strain evidence="5 6">DSM 25532</strain>
    </source>
</reference>
<evidence type="ECO:0000259" key="4">
    <source>
        <dbReference type="Pfam" id="PF03328"/>
    </source>
</evidence>
<dbReference type="Proteomes" id="UP000253426">
    <property type="component" value="Unassembled WGS sequence"/>
</dbReference>
<evidence type="ECO:0000313" key="6">
    <source>
        <dbReference type="Proteomes" id="UP000253426"/>
    </source>
</evidence>
<dbReference type="AlphaFoldDB" id="A0A366H2G3"/>